<feature type="transmembrane region" description="Helical" evidence="9">
    <location>
        <begin position="87"/>
        <end position="107"/>
    </location>
</feature>
<evidence type="ECO:0000256" key="1">
    <source>
        <dbReference type="ARBA" id="ARBA00004429"/>
    </source>
</evidence>
<comment type="subunit">
    <text evidence="9">The complex comprises the extracytoplasmic solute receptor protein and the two transmembrane proteins.</text>
</comment>
<keyword evidence="4 9" id="KW-0997">Cell inner membrane</keyword>
<dbReference type="Proteomes" id="UP001477870">
    <property type="component" value="Unassembled WGS sequence"/>
</dbReference>
<keyword evidence="7 9" id="KW-0472">Membrane</keyword>
<reference evidence="11 12" key="1">
    <citation type="submission" date="2024-03" db="EMBL/GenBank/DDBJ databases">
        <title>Community enrichment and isolation of bacterial strains for fucoidan degradation.</title>
        <authorList>
            <person name="Sichert A."/>
        </authorList>
    </citation>
    <scope>NUCLEOTIDE SEQUENCE [LARGE SCALE GENOMIC DNA]</scope>
    <source>
        <strain evidence="11 12">AS62</strain>
    </source>
</reference>
<evidence type="ECO:0000313" key="12">
    <source>
        <dbReference type="Proteomes" id="UP001477870"/>
    </source>
</evidence>
<evidence type="ECO:0000256" key="4">
    <source>
        <dbReference type="ARBA" id="ARBA00022519"/>
    </source>
</evidence>
<gene>
    <name evidence="11" type="ORF">WNY59_01810</name>
</gene>
<evidence type="ECO:0000256" key="3">
    <source>
        <dbReference type="ARBA" id="ARBA00022475"/>
    </source>
</evidence>
<evidence type="ECO:0000256" key="2">
    <source>
        <dbReference type="ARBA" id="ARBA00022448"/>
    </source>
</evidence>
<organism evidence="11 12">
    <name type="scientific">Ahrensia kielensis</name>
    <dbReference type="NCBI Taxonomy" id="76980"/>
    <lineage>
        <taxon>Bacteria</taxon>
        <taxon>Pseudomonadati</taxon>
        <taxon>Pseudomonadota</taxon>
        <taxon>Alphaproteobacteria</taxon>
        <taxon>Hyphomicrobiales</taxon>
        <taxon>Ahrensiaceae</taxon>
        <taxon>Ahrensia</taxon>
    </lineage>
</organism>
<evidence type="ECO:0000256" key="8">
    <source>
        <dbReference type="ARBA" id="ARBA00038436"/>
    </source>
</evidence>
<evidence type="ECO:0000256" key="5">
    <source>
        <dbReference type="ARBA" id="ARBA00022692"/>
    </source>
</evidence>
<keyword evidence="5 9" id="KW-0812">Transmembrane</keyword>
<evidence type="ECO:0000256" key="7">
    <source>
        <dbReference type="ARBA" id="ARBA00023136"/>
    </source>
</evidence>
<comment type="subcellular location">
    <subcellularLocation>
        <location evidence="1 9">Cell inner membrane</location>
        <topology evidence="1 9">Multi-pass membrane protein</topology>
    </subcellularLocation>
</comment>
<dbReference type="EMBL" id="JBBMQO010000001">
    <property type="protein sequence ID" value="MEM5500319.1"/>
    <property type="molecule type" value="Genomic_DNA"/>
</dbReference>
<dbReference type="PANTHER" id="PTHR35011:SF5">
    <property type="entry name" value="SIALIC ACID TRAP TRANSPORTER SMALL PERMEASE PROTEIN SIAQ"/>
    <property type="match status" value="1"/>
</dbReference>
<name>A0ABU9T2G6_9HYPH</name>
<dbReference type="PANTHER" id="PTHR35011">
    <property type="entry name" value="2,3-DIKETO-L-GULONATE TRAP TRANSPORTER SMALL PERMEASE PROTEIN YIAM"/>
    <property type="match status" value="1"/>
</dbReference>
<feature type="transmembrane region" description="Helical" evidence="9">
    <location>
        <begin position="128"/>
        <end position="147"/>
    </location>
</feature>
<feature type="transmembrane region" description="Helical" evidence="9">
    <location>
        <begin position="16"/>
        <end position="37"/>
    </location>
</feature>
<dbReference type="Pfam" id="PF04290">
    <property type="entry name" value="DctQ"/>
    <property type="match status" value="1"/>
</dbReference>
<keyword evidence="12" id="KW-1185">Reference proteome</keyword>
<evidence type="ECO:0000313" key="11">
    <source>
        <dbReference type="EMBL" id="MEM5500319.1"/>
    </source>
</evidence>
<dbReference type="InterPro" id="IPR007387">
    <property type="entry name" value="TRAP_DctQ"/>
</dbReference>
<sequence>MFGHALETFCHGLKFLIGWLMAALAIPVGLQVLSRYIDFIPTFLWTEELSTFIFIWIVMIGSMVAVWEGTHFDVVITPDAERPFMVLLQKSVVYISISIFAFLFAWYGIEYAKVGSIQSSVMMRANLLWIYISVPIAGSFWALFSFYRLYEAVAAYRQAVSDNKGSTS</sequence>
<comment type="caution">
    <text evidence="11">The sequence shown here is derived from an EMBL/GenBank/DDBJ whole genome shotgun (WGS) entry which is preliminary data.</text>
</comment>
<proteinExistence type="inferred from homology"/>
<accession>A0ABU9T2G6</accession>
<comment type="function">
    <text evidence="9">Part of the tripartite ATP-independent periplasmic (TRAP) transport system.</text>
</comment>
<keyword evidence="2 9" id="KW-0813">Transport</keyword>
<evidence type="ECO:0000256" key="6">
    <source>
        <dbReference type="ARBA" id="ARBA00022989"/>
    </source>
</evidence>
<comment type="similarity">
    <text evidence="8 9">Belongs to the TRAP transporter small permease family.</text>
</comment>
<evidence type="ECO:0000259" key="10">
    <source>
        <dbReference type="Pfam" id="PF04290"/>
    </source>
</evidence>
<keyword evidence="3" id="KW-1003">Cell membrane</keyword>
<dbReference type="InterPro" id="IPR055348">
    <property type="entry name" value="DctQ"/>
</dbReference>
<feature type="domain" description="Tripartite ATP-independent periplasmic transporters DctQ component" evidence="10">
    <location>
        <begin position="25"/>
        <end position="153"/>
    </location>
</feature>
<protein>
    <recommendedName>
        <fullName evidence="9">TRAP transporter small permease protein</fullName>
    </recommendedName>
</protein>
<dbReference type="RefSeq" id="WP_018690458.1">
    <property type="nucleotide sequence ID" value="NZ_JBBMQO010000001.1"/>
</dbReference>
<evidence type="ECO:0000256" key="9">
    <source>
        <dbReference type="RuleBase" id="RU369079"/>
    </source>
</evidence>
<feature type="transmembrane region" description="Helical" evidence="9">
    <location>
        <begin position="49"/>
        <end position="67"/>
    </location>
</feature>
<keyword evidence="6 9" id="KW-1133">Transmembrane helix</keyword>